<proteinExistence type="predicted"/>
<dbReference type="RefSeq" id="XP_024498880.1">
    <property type="nucleotide sequence ID" value="XM_024648685.1"/>
</dbReference>
<dbReference type="SUPFAM" id="SSF54791">
    <property type="entry name" value="Eukaryotic type KH-domain (KH-domain type I)"/>
    <property type="match status" value="1"/>
</dbReference>
<dbReference type="GO" id="GO:0003723">
    <property type="term" value="F:RNA binding"/>
    <property type="evidence" value="ECO:0007669"/>
    <property type="project" value="InterPro"/>
</dbReference>
<dbReference type="Proteomes" id="UP000035682">
    <property type="component" value="Unplaced"/>
</dbReference>
<organism evidence="2">
    <name type="scientific">Strongyloides ratti</name>
    <name type="common">Parasitic roundworm</name>
    <dbReference type="NCBI Taxonomy" id="34506"/>
    <lineage>
        <taxon>Eukaryota</taxon>
        <taxon>Metazoa</taxon>
        <taxon>Ecdysozoa</taxon>
        <taxon>Nematoda</taxon>
        <taxon>Chromadorea</taxon>
        <taxon>Rhabditida</taxon>
        <taxon>Tylenchina</taxon>
        <taxon>Panagrolaimomorpha</taxon>
        <taxon>Strongyloidoidea</taxon>
        <taxon>Strongyloididae</taxon>
        <taxon>Strongyloides</taxon>
    </lineage>
</organism>
<dbReference type="Pfam" id="PF22675">
    <property type="entry name" value="KH-I_KHDC4-BBP"/>
    <property type="match status" value="1"/>
</dbReference>
<dbReference type="GeneID" id="36384477"/>
<gene>
    <name evidence="2 4 5" type="ORF">SRAE_X000141500</name>
</gene>
<evidence type="ECO:0000259" key="1">
    <source>
        <dbReference type="Pfam" id="PF22675"/>
    </source>
</evidence>
<reference evidence="4" key="3">
    <citation type="submission" date="2020-12" db="UniProtKB">
        <authorList>
            <consortium name="WormBaseParasite"/>
        </authorList>
    </citation>
    <scope>IDENTIFICATION</scope>
</reference>
<name>A0A090KQL7_STRRB</name>
<dbReference type="CTD" id="36384477"/>
<accession>A0A090KQL7</accession>
<reference evidence="2" key="2">
    <citation type="submission" date="2014-09" db="EMBL/GenBank/DDBJ databases">
        <authorList>
            <person name="Aslett A.Martin."/>
        </authorList>
    </citation>
    <scope>NUCLEOTIDE SEQUENCE</scope>
    <source>
        <strain evidence="2">ED321 Heterogonic</strain>
    </source>
</reference>
<feature type="domain" description="KHDC4/BBP-like KH-domain type I" evidence="1">
    <location>
        <begin position="230"/>
        <end position="302"/>
    </location>
</feature>
<dbReference type="InterPro" id="IPR055256">
    <property type="entry name" value="KH_1_KHDC4/BBP-like"/>
</dbReference>
<evidence type="ECO:0000313" key="4">
    <source>
        <dbReference type="WBParaSite" id="SRAE_X000141500.1"/>
    </source>
</evidence>
<dbReference type="Gene3D" id="3.30.1370.10">
    <property type="entry name" value="K Homology domain, type 1"/>
    <property type="match status" value="1"/>
</dbReference>
<evidence type="ECO:0000313" key="3">
    <source>
        <dbReference type="Proteomes" id="UP000035682"/>
    </source>
</evidence>
<dbReference type="AlphaFoldDB" id="A0A090KQL7"/>
<dbReference type="InterPro" id="IPR036612">
    <property type="entry name" value="KH_dom_type_1_sf"/>
</dbReference>
<dbReference type="WBParaSite" id="SRAE_X000141500.1">
    <property type="protein sequence ID" value="SRAE_X000141500.1"/>
    <property type="gene ID" value="WBGene00266983"/>
</dbReference>
<evidence type="ECO:0000313" key="2">
    <source>
        <dbReference type="EMBL" id="CEF59669.1"/>
    </source>
</evidence>
<dbReference type="EMBL" id="LN609396">
    <property type="protein sequence ID" value="CEF59669.1"/>
    <property type="molecule type" value="Genomic_DNA"/>
</dbReference>
<evidence type="ECO:0000313" key="5">
    <source>
        <dbReference type="WormBase" id="SRAE_X000141500"/>
    </source>
</evidence>
<keyword evidence="3" id="KW-1185">Reference proteome</keyword>
<dbReference type="WormBase" id="SRAE_X000141500">
    <property type="protein sequence ID" value="SRP06532"/>
    <property type="gene ID" value="WBGene00266983"/>
</dbReference>
<protein>
    <submittedName>
        <fullName evidence="4">K Homology domain-containing protein</fullName>
    </submittedName>
</protein>
<sequence>MATKTPSIINNLVKENTFGIKKSELSVKAGYWTKSDNFNFLENNIYFDEDHLEQDPSLTTFYNDFLKASIVKAYFLPLIYQKSLEKFHKIVSVMILLEEKPINYLKKLACGVYIIRAFEIVKKIWNIKDYDYNLMSEFDAELKKIENIIDNMASNVGLKIHISTSTKILRSPKQTIVNMERYEDLRHESQTDLVTVYDDRKILIKKCYNCHGIGKPQFKMTKKIYFDNVKNVNIFGRILGPSGNTLRKIERLTHSVIHIRGSKCVSFANKIYDYPFETDEDTHKYVREPLHLLIEVKSDSEVNCYRNVQKIKRKILKLLDLEKS</sequence>
<reference evidence="3" key="1">
    <citation type="submission" date="2014-09" db="EMBL/GenBank/DDBJ databases">
        <authorList>
            <person name="Martin A.A."/>
        </authorList>
    </citation>
    <scope>NUCLEOTIDE SEQUENCE</scope>
    <source>
        <strain evidence="3">ED321</strain>
    </source>
</reference>